<sequence length="86" mass="10192">MTSWNGQILCGEYDKTGNEFIVRKVKNQSTQSVLKKKQVDKLYRYLKNHHEEGHIITLYDQMLLTLSKEDVDSLLNDLEEIESFYH</sequence>
<name>W4QXX7_HALA3</name>
<accession>W4QXX7</accession>
<dbReference type="EMBL" id="BAUV01000048">
    <property type="protein sequence ID" value="GAE36970.1"/>
    <property type="molecule type" value="Genomic_DNA"/>
</dbReference>
<dbReference type="STRING" id="1236973.JCM9157_4208"/>
<evidence type="ECO:0000313" key="2">
    <source>
        <dbReference type="Proteomes" id="UP000018896"/>
    </source>
</evidence>
<dbReference type="AlphaFoldDB" id="W4QXX7"/>
<dbReference type="RefSeq" id="WP_035667271.1">
    <property type="nucleotide sequence ID" value="NZ_BAUV01000048.1"/>
</dbReference>
<gene>
    <name evidence="1" type="ORF">JCM9157_4208</name>
</gene>
<reference evidence="1 2" key="1">
    <citation type="journal article" date="2014" name="Genome Announc.">
        <title>Draft Genome Sequences of Three Alkaliphilic Bacillus Strains, Bacillus wakoensis JCM 9140T, Bacillus akibai JCM 9157T, and Bacillus hemicellulosilyticus JCM 9152T.</title>
        <authorList>
            <person name="Yuki M."/>
            <person name="Oshima K."/>
            <person name="Suda W."/>
            <person name="Oshida Y."/>
            <person name="Kitamura K."/>
            <person name="Iida T."/>
            <person name="Hattori M."/>
            <person name="Ohkuma M."/>
        </authorList>
    </citation>
    <scope>NUCLEOTIDE SEQUENCE [LARGE SCALE GENOMIC DNA]</scope>
    <source>
        <strain evidence="1 2">JCM 9157</strain>
    </source>
</reference>
<evidence type="ECO:0000313" key="1">
    <source>
        <dbReference type="EMBL" id="GAE36970.1"/>
    </source>
</evidence>
<dbReference type="OrthoDB" id="2680434at2"/>
<dbReference type="Proteomes" id="UP000018896">
    <property type="component" value="Unassembled WGS sequence"/>
</dbReference>
<proteinExistence type="predicted"/>
<comment type="caution">
    <text evidence="1">The sequence shown here is derived from an EMBL/GenBank/DDBJ whole genome shotgun (WGS) entry which is preliminary data.</text>
</comment>
<protein>
    <submittedName>
        <fullName evidence="1">Uncharacterized protein</fullName>
    </submittedName>
</protein>
<organism evidence="1 2">
    <name type="scientific">Halalkalibacter akibai (strain ATCC 43226 / DSM 21942 / CIP 109018 / JCM 9157 / 1139)</name>
    <name type="common">Bacillus akibai</name>
    <dbReference type="NCBI Taxonomy" id="1236973"/>
    <lineage>
        <taxon>Bacteria</taxon>
        <taxon>Bacillati</taxon>
        <taxon>Bacillota</taxon>
        <taxon>Bacilli</taxon>
        <taxon>Bacillales</taxon>
        <taxon>Bacillaceae</taxon>
        <taxon>Halalkalibacter</taxon>
    </lineage>
</organism>
<keyword evidence="2" id="KW-1185">Reference proteome</keyword>
<dbReference type="eggNOG" id="ENOG5033647">
    <property type="taxonomic scope" value="Bacteria"/>
</dbReference>